<dbReference type="AlphaFoldDB" id="A0A2W5T384"/>
<keyword evidence="1" id="KW-0802">TPR repeat</keyword>
<comment type="caution">
    <text evidence="2">The sequence shown here is derived from an EMBL/GenBank/DDBJ whole genome shotgun (WGS) entry which is preliminary data.</text>
</comment>
<evidence type="ECO:0008006" key="4">
    <source>
        <dbReference type="Google" id="ProtNLM"/>
    </source>
</evidence>
<dbReference type="SUPFAM" id="SSF48452">
    <property type="entry name" value="TPR-like"/>
    <property type="match status" value="1"/>
</dbReference>
<evidence type="ECO:0000256" key="1">
    <source>
        <dbReference type="PROSITE-ProRule" id="PRU00339"/>
    </source>
</evidence>
<dbReference type="InterPro" id="IPR019734">
    <property type="entry name" value="TPR_rpt"/>
</dbReference>
<proteinExistence type="predicted"/>
<dbReference type="Pfam" id="PF13432">
    <property type="entry name" value="TPR_16"/>
    <property type="match status" value="2"/>
</dbReference>
<sequence>MFCYIARAVRRLVLVIVLIVTGACRKPVEARLAEGDRAAMAGRWEEARDKWEAARALSPDASLVHARLGAALWHLGKVDDAVAAWREAVRLEPGCEDAREGLARAALAARDAGAALDALSTITEPSSPTFEQVKVRALLARGGEGDAQAAFELASRLGDDAESRYLVGSAQLALKRVADAQTTFETLARVHPSSPLGTYGLARTAAAQNRQPEVLSNLATSKSLSGTAWRADEVAADPAFSFLAAAPEFKALVGR</sequence>
<organism evidence="2 3">
    <name type="scientific">Archangium gephyra</name>
    <dbReference type="NCBI Taxonomy" id="48"/>
    <lineage>
        <taxon>Bacteria</taxon>
        <taxon>Pseudomonadati</taxon>
        <taxon>Myxococcota</taxon>
        <taxon>Myxococcia</taxon>
        <taxon>Myxococcales</taxon>
        <taxon>Cystobacterineae</taxon>
        <taxon>Archangiaceae</taxon>
        <taxon>Archangium</taxon>
    </lineage>
</organism>
<accession>A0A2W5T384</accession>
<evidence type="ECO:0000313" key="3">
    <source>
        <dbReference type="Proteomes" id="UP000249061"/>
    </source>
</evidence>
<dbReference type="Proteomes" id="UP000249061">
    <property type="component" value="Unassembled WGS sequence"/>
</dbReference>
<dbReference type="SMART" id="SM00028">
    <property type="entry name" value="TPR"/>
    <property type="match status" value="3"/>
</dbReference>
<dbReference type="InterPro" id="IPR011990">
    <property type="entry name" value="TPR-like_helical_dom_sf"/>
</dbReference>
<gene>
    <name evidence="2" type="ORF">DI536_21120</name>
</gene>
<feature type="repeat" description="TPR" evidence="1">
    <location>
        <begin position="62"/>
        <end position="95"/>
    </location>
</feature>
<dbReference type="Gene3D" id="1.25.40.10">
    <property type="entry name" value="Tetratricopeptide repeat domain"/>
    <property type="match status" value="1"/>
</dbReference>
<dbReference type="PROSITE" id="PS50005">
    <property type="entry name" value="TPR"/>
    <property type="match status" value="1"/>
</dbReference>
<dbReference type="EMBL" id="QFQP01000019">
    <property type="protein sequence ID" value="PZR09840.1"/>
    <property type="molecule type" value="Genomic_DNA"/>
</dbReference>
<reference evidence="2 3" key="1">
    <citation type="submission" date="2017-08" db="EMBL/GenBank/DDBJ databases">
        <title>Infants hospitalized years apart are colonized by the same room-sourced microbial strains.</title>
        <authorList>
            <person name="Brooks B."/>
            <person name="Olm M.R."/>
            <person name="Firek B.A."/>
            <person name="Baker R."/>
            <person name="Thomas B.C."/>
            <person name="Morowitz M.J."/>
            <person name="Banfield J.F."/>
        </authorList>
    </citation>
    <scope>NUCLEOTIDE SEQUENCE [LARGE SCALE GENOMIC DNA]</scope>
    <source>
        <strain evidence="2">S2_003_000_R2_14</strain>
    </source>
</reference>
<dbReference type="PROSITE" id="PS51257">
    <property type="entry name" value="PROKAR_LIPOPROTEIN"/>
    <property type="match status" value="1"/>
</dbReference>
<evidence type="ECO:0000313" key="2">
    <source>
        <dbReference type="EMBL" id="PZR09840.1"/>
    </source>
</evidence>
<protein>
    <recommendedName>
        <fullName evidence="4">Tetratricopeptide repeat protein</fullName>
    </recommendedName>
</protein>
<name>A0A2W5T384_9BACT</name>